<proteinExistence type="inferred from homology"/>
<dbReference type="OrthoDB" id="332676at2"/>
<dbReference type="PIRSF" id="PIRSF005211">
    <property type="entry name" value="Ab_hydro_YheT"/>
    <property type="match status" value="1"/>
</dbReference>
<accession>A0A1H9QPJ1</accession>
<dbReference type="Gene3D" id="3.40.50.1820">
    <property type="entry name" value="alpha/beta hydrolase"/>
    <property type="match status" value="1"/>
</dbReference>
<evidence type="ECO:0000313" key="4">
    <source>
        <dbReference type="EMBL" id="SER62368.1"/>
    </source>
</evidence>
<dbReference type="Pfam" id="PF00561">
    <property type="entry name" value="Abhydrolase_1"/>
    <property type="match status" value="1"/>
</dbReference>
<feature type="active site" description="Charge relay system" evidence="2">
    <location>
        <position position="291"/>
    </location>
</feature>
<comment type="similarity">
    <text evidence="1">Belongs to the AB hydrolase superfamily. AB hydrolase 4 family.</text>
</comment>
<dbReference type="InterPro" id="IPR000073">
    <property type="entry name" value="AB_hydrolase_1"/>
</dbReference>
<gene>
    <name evidence="4" type="ORF">SAMN04488023_11290</name>
</gene>
<evidence type="ECO:0000313" key="5">
    <source>
        <dbReference type="Proteomes" id="UP000199572"/>
    </source>
</evidence>
<dbReference type="PANTHER" id="PTHR10794:SF63">
    <property type="entry name" value="ALPHA_BETA HYDROLASE 1, ISOFORM A"/>
    <property type="match status" value="1"/>
</dbReference>
<reference evidence="4 5" key="1">
    <citation type="submission" date="2016-10" db="EMBL/GenBank/DDBJ databases">
        <authorList>
            <person name="de Groot N.N."/>
        </authorList>
    </citation>
    <scope>NUCLEOTIDE SEQUENCE [LARGE SCALE GENOMIC DNA]</scope>
    <source>
        <strain evidence="4 5">DSM 18610</strain>
    </source>
</reference>
<evidence type="ECO:0000256" key="2">
    <source>
        <dbReference type="PIRSR" id="PIRSR005211-1"/>
    </source>
</evidence>
<dbReference type="GO" id="GO:0034338">
    <property type="term" value="F:short-chain carboxylesterase activity"/>
    <property type="evidence" value="ECO:0007669"/>
    <property type="project" value="TreeGrafter"/>
</dbReference>
<dbReference type="PANTHER" id="PTHR10794">
    <property type="entry name" value="ABHYDROLASE DOMAIN-CONTAINING PROTEIN"/>
    <property type="match status" value="1"/>
</dbReference>
<sequence>MPIVQSYYRPPAYLFNRHLQTIAPVFGVKRDNTLYQTEKLELADGDFLELDWIRAGNDKLMMLFHGLEGNSRSHYVQQMAQHFSALGWDILAMHARSCGREMNRLPVLYHGGSTNDIEIVVNEYAEKYHSLVLVGFSLGANMSLNFVARHSTPTNLRAIAAFSAPCDLQKSEQEIDRFVNRIYSQKFLLKLKNKVRKLETQHPGIFDLNKLEQIISVQGFSENFTAPFCGFSALDDFYSAGSSLDSLAKIRIPTLLVNAKNDPFLSDTSYPIDLARTSDYLFLDIPKHGGHSAFPISAEKSWMPNRLEKFLAEEVKILNDWSRGPKF</sequence>
<dbReference type="STRING" id="390241.SAMN04488023_11290"/>
<feature type="active site" description="Charge relay system" evidence="2">
    <location>
        <position position="262"/>
    </location>
</feature>
<evidence type="ECO:0000259" key="3">
    <source>
        <dbReference type="Pfam" id="PF00561"/>
    </source>
</evidence>
<keyword evidence="5" id="KW-1185">Reference proteome</keyword>
<dbReference type="AlphaFoldDB" id="A0A1H9QPJ1"/>
<dbReference type="GO" id="GO:0047372">
    <property type="term" value="F:monoacylglycerol lipase activity"/>
    <property type="evidence" value="ECO:0007669"/>
    <property type="project" value="TreeGrafter"/>
</dbReference>
<feature type="domain" description="AB hydrolase-1" evidence="3">
    <location>
        <begin position="60"/>
        <end position="294"/>
    </location>
</feature>
<dbReference type="SUPFAM" id="SSF53474">
    <property type="entry name" value="alpha/beta-Hydrolases"/>
    <property type="match status" value="1"/>
</dbReference>
<name>A0A1H9QPJ1_9SPHI</name>
<dbReference type="Proteomes" id="UP000199572">
    <property type="component" value="Unassembled WGS sequence"/>
</dbReference>
<organism evidence="4 5">
    <name type="scientific">Pedobacter rhizosphaerae</name>
    <dbReference type="NCBI Taxonomy" id="390241"/>
    <lineage>
        <taxon>Bacteria</taxon>
        <taxon>Pseudomonadati</taxon>
        <taxon>Bacteroidota</taxon>
        <taxon>Sphingobacteriia</taxon>
        <taxon>Sphingobacteriales</taxon>
        <taxon>Sphingobacteriaceae</taxon>
        <taxon>Pedobacter</taxon>
    </lineage>
</organism>
<dbReference type="EMBL" id="FOGG01000012">
    <property type="protein sequence ID" value="SER62368.1"/>
    <property type="molecule type" value="Genomic_DNA"/>
</dbReference>
<dbReference type="InterPro" id="IPR029058">
    <property type="entry name" value="AB_hydrolase_fold"/>
</dbReference>
<protein>
    <recommendedName>
        <fullName evidence="3">AB hydrolase-1 domain-containing protein</fullName>
    </recommendedName>
</protein>
<dbReference type="RefSeq" id="WP_090884473.1">
    <property type="nucleotide sequence ID" value="NZ_FOGG01000012.1"/>
</dbReference>
<dbReference type="InterPro" id="IPR050960">
    <property type="entry name" value="AB_hydrolase_4_sf"/>
</dbReference>
<evidence type="ECO:0000256" key="1">
    <source>
        <dbReference type="ARBA" id="ARBA00010884"/>
    </source>
</evidence>
<dbReference type="InterPro" id="IPR012020">
    <property type="entry name" value="ABHD4"/>
</dbReference>
<feature type="active site" description="Charge relay system" evidence="2">
    <location>
        <position position="137"/>
    </location>
</feature>